<evidence type="ECO:0000313" key="3">
    <source>
        <dbReference type="Proteomes" id="UP000799437"/>
    </source>
</evidence>
<organism evidence="2 3">
    <name type="scientific">Pseudovirgaria hyperparasitica</name>
    <dbReference type="NCBI Taxonomy" id="470096"/>
    <lineage>
        <taxon>Eukaryota</taxon>
        <taxon>Fungi</taxon>
        <taxon>Dikarya</taxon>
        <taxon>Ascomycota</taxon>
        <taxon>Pezizomycotina</taxon>
        <taxon>Dothideomycetes</taxon>
        <taxon>Dothideomycetes incertae sedis</taxon>
        <taxon>Acrospermales</taxon>
        <taxon>Acrospermaceae</taxon>
        <taxon>Pseudovirgaria</taxon>
    </lineage>
</organism>
<dbReference type="Proteomes" id="UP000799437">
    <property type="component" value="Unassembled WGS sequence"/>
</dbReference>
<keyword evidence="1" id="KW-0812">Transmembrane</keyword>
<feature type="transmembrane region" description="Helical" evidence="1">
    <location>
        <begin position="57"/>
        <end position="81"/>
    </location>
</feature>
<reference evidence="2" key="1">
    <citation type="journal article" date="2020" name="Stud. Mycol.">
        <title>101 Dothideomycetes genomes: a test case for predicting lifestyles and emergence of pathogens.</title>
        <authorList>
            <person name="Haridas S."/>
            <person name="Albert R."/>
            <person name="Binder M."/>
            <person name="Bloem J."/>
            <person name="Labutti K."/>
            <person name="Salamov A."/>
            <person name="Andreopoulos B."/>
            <person name="Baker S."/>
            <person name="Barry K."/>
            <person name="Bills G."/>
            <person name="Bluhm B."/>
            <person name="Cannon C."/>
            <person name="Castanera R."/>
            <person name="Culley D."/>
            <person name="Daum C."/>
            <person name="Ezra D."/>
            <person name="Gonzalez J."/>
            <person name="Henrissat B."/>
            <person name="Kuo A."/>
            <person name="Liang C."/>
            <person name="Lipzen A."/>
            <person name="Lutzoni F."/>
            <person name="Magnuson J."/>
            <person name="Mondo S."/>
            <person name="Nolan M."/>
            <person name="Ohm R."/>
            <person name="Pangilinan J."/>
            <person name="Park H.-J."/>
            <person name="Ramirez L."/>
            <person name="Alfaro M."/>
            <person name="Sun H."/>
            <person name="Tritt A."/>
            <person name="Yoshinaga Y."/>
            <person name="Zwiers L.-H."/>
            <person name="Turgeon B."/>
            <person name="Goodwin S."/>
            <person name="Spatafora J."/>
            <person name="Crous P."/>
            <person name="Grigoriev I."/>
        </authorList>
    </citation>
    <scope>NUCLEOTIDE SEQUENCE</scope>
    <source>
        <strain evidence="2">CBS 121739</strain>
    </source>
</reference>
<gene>
    <name evidence="2" type="ORF">EJ05DRAFT_65607</name>
</gene>
<proteinExistence type="predicted"/>
<evidence type="ECO:0000313" key="2">
    <source>
        <dbReference type="EMBL" id="KAF2756469.1"/>
    </source>
</evidence>
<evidence type="ECO:0000256" key="1">
    <source>
        <dbReference type="SAM" id="Phobius"/>
    </source>
</evidence>
<accession>A0A6A6W2W6</accession>
<dbReference type="GeneID" id="54490907"/>
<name>A0A6A6W2W6_9PEZI</name>
<dbReference type="EMBL" id="ML996575">
    <property type="protein sequence ID" value="KAF2756469.1"/>
    <property type="molecule type" value="Genomic_DNA"/>
</dbReference>
<keyword evidence="1" id="KW-1133">Transmembrane helix</keyword>
<keyword evidence="1" id="KW-0472">Membrane</keyword>
<protein>
    <submittedName>
        <fullName evidence="2">Uncharacterized protein</fullName>
    </submittedName>
</protein>
<dbReference type="RefSeq" id="XP_033598920.1">
    <property type="nucleotide sequence ID" value="XM_033749853.1"/>
</dbReference>
<keyword evidence="3" id="KW-1185">Reference proteome</keyword>
<dbReference type="AlphaFoldDB" id="A0A6A6W2W6"/>
<sequence>MSPREPSLTGTTICHLPSPTLLLIPPTHAHTHTHTHVHNLPCTVSGQKSFSRFTHRVWIVIVVGYTGHSLLLLLTGTIVAYDNSEISVTDSRSDHDTRCRIAPTHSYTPLKRLLPTDVLSFHVNTYRARYPLCCRRPVSLPILLTTIQHKQANPITKLTPVRNIAFTQALFFYTQSCYFD</sequence>